<evidence type="ECO:0000313" key="2">
    <source>
        <dbReference type="EMBL" id="PZR05763.1"/>
    </source>
</evidence>
<gene>
    <name evidence="2" type="ORF">DI525_03740</name>
</gene>
<dbReference type="Proteomes" id="UP000249432">
    <property type="component" value="Unassembled WGS sequence"/>
</dbReference>
<evidence type="ECO:0000313" key="3">
    <source>
        <dbReference type="Proteomes" id="UP000249432"/>
    </source>
</evidence>
<feature type="region of interest" description="Disordered" evidence="1">
    <location>
        <begin position="63"/>
        <end position="110"/>
    </location>
</feature>
<dbReference type="AlphaFoldDB" id="A0A2W5SYP4"/>
<protein>
    <submittedName>
        <fullName evidence="2">Uncharacterized protein</fullName>
    </submittedName>
</protein>
<accession>A0A2W5SYP4</accession>
<comment type="caution">
    <text evidence="2">The sequence shown here is derived from an EMBL/GenBank/DDBJ whole genome shotgun (WGS) entry which is preliminary data.</text>
</comment>
<organism evidence="2 3">
    <name type="scientific">Corynebacterium kroppenstedtii</name>
    <dbReference type="NCBI Taxonomy" id="161879"/>
    <lineage>
        <taxon>Bacteria</taxon>
        <taxon>Bacillati</taxon>
        <taxon>Actinomycetota</taxon>
        <taxon>Actinomycetes</taxon>
        <taxon>Mycobacteriales</taxon>
        <taxon>Corynebacteriaceae</taxon>
        <taxon>Corynebacterium</taxon>
    </lineage>
</organism>
<proteinExistence type="predicted"/>
<sequence length="110" mass="12115">MWCYLDVGAENKLQTQSEQENIGPGTTANLTTALEQGPYHTACKPNMMGDFVGLADFTVTKGREATQTDDEKEEKIGRSRTTPRMWRIKSDGCSPGRKLLPRPTPAGILT</sequence>
<reference evidence="2 3" key="1">
    <citation type="submission" date="2017-08" db="EMBL/GenBank/DDBJ databases">
        <title>Infants hospitalized years apart are colonized by the same room-sourced microbial strains.</title>
        <authorList>
            <person name="Brooks B."/>
            <person name="Olm M.R."/>
            <person name="Firek B.A."/>
            <person name="Baker R."/>
            <person name="Thomas B.C."/>
            <person name="Morowitz M.J."/>
            <person name="Banfield J.F."/>
        </authorList>
    </citation>
    <scope>NUCLEOTIDE SEQUENCE [LARGE SCALE GENOMIC DNA]</scope>
    <source>
        <strain evidence="2">S2_003_000_R1_3</strain>
    </source>
</reference>
<name>A0A2W5SYP4_9CORY</name>
<dbReference type="EMBL" id="QFRA01000005">
    <property type="protein sequence ID" value="PZR05763.1"/>
    <property type="molecule type" value="Genomic_DNA"/>
</dbReference>
<evidence type="ECO:0000256" key="1">
    <source>
        <dbReference type="SAM" id="MobiDB-lite"/>
    </source>
</evidence>